<evidence type="ECO:0000256" key="1">
    <source>
        <dbReference type="ARBA" id="ARBA00009199"/>
    </source>
</evidence>
<accession>A0ABW3Z6G6</accession>
<dbReference type="EC" id="3.5.1.4" evidence="3"/>
<dbReference type="NCBIfam" id="NF004815">
    <property type="entry name" value="PRK06169.1"/>
    <property type="match status" value="1"/>
</dbReference>
<reference evidence="4" key="1">
    <citation type="journal article" date="2019" name="Int. J. Syst. Evol. Microbiol.">
        <title>The Global Catalogue of Microorganisms (GCM) 10K type strain sequencing project: providing services to taxonomists for standard genome sequencing and annotation.</title>
        <authorList>
            <consortium name="The Broad Institute Genomics Platform"/>
            <consortium name="The Broad Institute Genome Sequencing Center for Infectious Disease"/>
            <person name="Wu L."/>
            <person name="Ma J."/>
        </authorList>
    </citation>
    <scope>NUCLEOTIDE SEQUENCE [LARGE SCALE GENOMIC DNA]</scope>
    <source>
        <strain evidence="4">CCUG 61696</strain>
    </source>
</reference>
<dbReference type="RefSeq" id="WP_378775041.1">
    <property type="nucleotide sequence ID" value="NZ_JBHTMX010000043.1"/>
</dbReference>
<name>A0ABW3Z6G6_9HYPH</name>
<feature type="domain" description="Amidase" evidence="2">
    <location>
        <begin position="38"/>
        <end position="456"/>
    </location>
</feature>
<proteinExistence type="inferred from homology"/>
<evidence type="ECO:0000313" key="4">
    <source>
        <dbReference type="Proteomes" id="UP001597171"/>
    </source>
</evidence>
<dbReference type="SUPFAM" id="SSF75304">
    <property type="entry name" value="Amidase signature (AS) enzymes"/>
    <property type="match status" value="1"/>
</dbReference>
<protein>
    <submittedName>
        <fullName evidence="3">Amidase</fullName>
        <ecNumber evidence="3">3.5.1.4</ecNumber>
    </submittedName>
</protein>
<dbReference type="Gene3D" id="3.90.1300.10">
    <property type="entry name" value="Amidase signature (AS) domain"/>
    <property type="match status" value="1"/>
</dbReference>
<dbReference type="InterPro" id="IPR000120">
    <property type="entry name" value="Amidase"/>
</dbReference>
<dbReference type="PANTHER" id="PTHR11895">
    <property type="entry name" value="TRANSAMIDASE"/>
    <property type="match status" value="1"/>
</dbReference>
<dbReference type="EMBL" id="JBHTMX010000043">
    <property type="protein sequence ID" value="MFD1331812.1"/>
    <property type="molecule type" value="Genomic_DNA"/>
</dbReference>
<keyword evidence="4" id="KW-1185">Reference proteome</keyword>
<dbReference type="GO" id="GO:0004040">
    <property type="term" value="F:amidase activity"/>
    <property type="evidence" value="ECO:0007669"/>
    <property type="project" value="UniProtKB-EC"/>
</dbReference>
<sequence length="475" mass="49478">MTARTNAAPAPAADEDLARLSAAELVALYRSGEASPVEAVEQTLRRIARLDPVVNAFALLDPDAARKDAAASEARWRAGAPLSAIDGVPATLKDLLTAKGWPTLRGSHAVDPDQAWDEDSPAAARLREAGAVLLGKTTTSEFGWTALADSPLTGVTRNPWDLSRTSGGSSGGAAVSAALNLAPLNVATDGGGSTRLPASNSGAFGLKPTFGRIAGYPSAHTQTLFHVAPLTRTVADAALLLDAIGRPDPRDWHALPRAADGWLDRLDGGVRGLRIAFSPDLGYAQVDAEVAEIVARAAQAFADLGAHVEPVELGLDDPLTVYRTLGDAAVARLFANLPEDRRSLADPNFRAVAERGRAIDAVTYLGAAEAREALGRRFGLFHERYDLLLTPTTATPALPADHAAATGSRGVPMSPFAYPFNLTQQPAASVPAGLTTAGLPVGLQIVGRKYAEALVLTAASAFEAARPFLRVPDPA</sequence>
<comment type="similarity">
    <text evidence="1">Belongs to the amidase family.</text>
</comment>
<dbReference type="Pfam" id="PF01425">
    <property type="entry name" value="Amidase"/>
    <property type="match status" value="1"/>
</dbReference>
<comment type="caution">
    <text evidence="3">The sequence shown here is derived from an EMBL/GenBank/DDBJ whole genome shotgun (WGS) entry which is preliminary data.</text>
</comment>
<keyword evidence="3" id="KW-0378">Hydrolase</keyword>
<dbReference type="PANTHER" id="PTHR11895:SF7">
    <property type="entry name" value="GLUTAMYL-TRNA(GLN) AMIDOTRANSFERASE SUBUNIT A, MITOCHONDRIAL"/>
    <property type="match status" value="1"/>
</dbReference>
<dbReference type="InterPro" id="IPR036928">
    <property type="entry name" value="AS_sf"/>
</dbReference>
<gene>
    <name evidence="3" type="ORF">ACFQ4O_07335</name>
</gene>
<evidence type="ECO:0000313" key="3">
    <source>
        <dbReference type="EMBL" id="MFD1331812.1"/>
    </source>
</evidence>
<dbReference type="InterPro" id="IPR023631">
    <property type="entry name" value="Amidase_dom"/>
</dbReference>
<evidence type="ECO:0000259" key="2">
    <source>
        <dbReference type="Pfam" id="PF01425"/>
    </source>
</evidence>
<organism evidence="3 4">
    <name type="scientific">Methylopila musalis</name>
    <dbReference type="NCBI Taxonomy" id="1134781"/>
    <lineage>
        <taxon>Bacteria</taxon>
        <taxon>Pseudomonadati</taxon>
        <taxon>Pseudomonadota</taxon>
        <taxon>Alphaproteobacteria</taxon>
        <taxon>Hyphomicrobiales</taxon>
        <taxon>Methylopilaceae</taxon>
        <taxon>Methylopila</taxon>
    </lineage>
</organism>
<dbReference type="Proteomes" id="UP001597171">
    <property type="component" value="Unassembled WGS sequence"/>
</dbReference>